<dbReference type="EMBL" id="KK785185">
    <property type="protein sequence ID" value="KDO47210.1"/>
    <property type="molecule type" value="Genomic_DNA"/>
</dbReference>
<evidence type="ECO:0008006" key="3">
    <source>
        <dbReference type="Google" id="ProtNLM"/>
    </source>
</evidence>
<dbReference type="SMR" id="A0A067E050"/>
<dbReference type="Proteomes" id="UP000027120">
    <property type="component" value="Unassembled WGS sequence"/>
</dbReference>
<dbReference type="PANTHER" id="PTHR33527">
    <property type="entry name" value="OS07G0274300 PROTEIN"/>
    <property type="match status" value="1"/>
</dbReference>
<evidence type="ECO:0000313" key="1">
    <source>
        <dbReference type="EMBL" id="KDO47210.1"/>
    </source>
</evidence>
<organism evidence="1 2">
    <name type="scientific">Citrus sinensis</name>
    <name type="common">Sweet orange</name>
    <name type="synonym">Citrus aurantium var. sinensis</name>
    <dbReference type="NCBI Taxonomy" id="2711"/>
    <lineage>
        <taxon>Eukaryota</taxon>
        <taxon>Viridiplantae</taxon>
        <taxon>Streptophyta</taxon>
        <taxon>Embryophyta</taxon>
        <taxon>Tracheophyta</taxon>
        <taxon>Spermatophyta</taxon>
        <taxon>Magnoliopsida</taxon>
        <taxon>eudicotyledons</taxon>
        <taxon>Gunneridae</taxon>
        <taxon>Pentapetalae</taxon>
        <taxon>rosids</taxon>
        <taxon>malvids</taxon>
        <taxon>Sapindales</taxon>
        <taxon>Rutaceae</taxon>
        <taxon>Aurantioideae</taxon>
        <taxon>Citrus</taxon>
    </lineage>
</organism>
<dbReference type="PANTHER" id="PTHR33527:SF18">
    <property type="entry name" value="F13O11.17 PROTEIN"/>
    <property type="match status" value="1"/>
</dbReference>
<reference evidence="1 2" key="1">
    <citation type="submission" date="2014-04" db="EMBL/GenBank/DDBJ databases">
        <authorList>
            <consortium name="International Citrus Genome Consortium"/>
            <person name="Gmitter F."/>
            <person name="Chen C."/>
            <person name="Farmerie W."/>
            <person name="Harkins T."/>
            <person name="Desany B."/>
            <person name="Mohiuddin M."/>
            <person name="Kodira C."/>
            <person name="Borodovsky M."/>
            <person name="Lomsadze A."/>
            <person name="Burns P."/>
            <person name="Jenkins J."/>
            <person name="Prochnik S."/>
            <person name="Shu S."/>
            <person name="Chapman J."/>
            <person name="Pitluck S."/>
            <person name="Schmutz J."/>
            <person name="Rokhsar D."/>
        </authorList>
    </citation>
    <scope>NUCLEOTIDE SEQUENCE</scope>
</reference>
<dbReference type="STRING" id="2711.A0A067E050"/>
<keyword evidence="2" id="KW-1185">Reference proteome</keyword>
<sequence length="280" mass="32070">MTSISLEELHAYHTIDRDAFSRLVITLRRDPGDSLLVMATWLWLEEMGFPNIITKLMNLTDPMVNILADEVASCLNSFQTNNTQTVANVALPFTSRIMEREISLQIFLQNRFQAISGIKNFLNTVCARIFTDILQRVLGMSSQVILNNHSLIIPGFPHPIFGTLTIVPRAMDYDFPSGGLWGWNPTNNASEDDRTMFLTFSRGFPVTRDEVKELFTRMYGDCVESIHMQENVPSNEQPLFARLVLQSVANVDQILSGRRIAKFRINGKHIWARKYERRDQ</sequence>
<name>A0A067E050_CITSI</name>
<protein>
    <recommendedName>
        <fullName evidence="3">RRM domain-containing protein</fullName>
    </recommendedName>
</protein>
<evidence type="ECO:0000313" key="2">
    <source>
        <dbReference type="Proteomes" id="UP000027120"/>
    </source>
</evidence>
<proteinExistence type="predicted"/>
<accession>A0A067E050</accession>
<dbReference type="AlphaFoldDB" id="A0A067E050"/>
<gene>
    <name evidence="1" type="ORF">CISIN_1g038800mg</name>
</gene>